<dbReference type="EMBL" id="ML976600">
    <property type="protein sequence ID" value="KAF1934475.1"/>
    <property type="molecule type" value="Genomic_DNA"/>
</dbReference>
<gene>
    <name evidence="2" type="ORF">EJ02DRAFT_471845</name>
</gene>
<reference evidence="2" key="1">
    <citation type="journal article" date="2020" name="Stud. Mycol.">
        <title>101 Dothideomycetes genomes: a test case for predicting lifestyles and emergence of pathogens.</title>
        <authorList>
            <person name="Haridas S."/>
            <person name="Albert R."/>
            <person name="Binder M."/>
            <person name="Bloem J."/>
            <person name="Labutti K."/>
            <person name="Salamov A."/>
            <person name="Andreopoulos B."/>
            <person name="Baker S."/>
            <person name="Barry K."/>
            <person name="Bills G."/>
            <person name="Bluhm B."/>
            <person name="Cannon C."/>
            <person name="Castanera R."/>
            <person name="Culley D."/>
            <person name="Daum C."/>
            <person name="Ezra D."/>
            <person name="Gonzalez J."/>
            <person name="Henrissat B."/>
            <person name="Kuo A."/>
            <person name="Liang C."/>
            <person name="Lipzen A."/>
            <person name="Lutzoni F."/>
            <person name="Magnuson J."/>
            <person name="Mondo S."/>
            <person name="Nolan M."/>
            <person name="Ohm R."/>
            <person name="Pangilinan J."/>
            <person name="Park H.-J."/>
            <person name="Ramirez L."/>
            <person name="Alfaro M."/>
            <person name="Sun H."/>
            <person name="Tritt A."/>
            <person name="Yoshinaga Y."/>
            <person name="Zwiers L.-H."/>
            <person name="Turgeon B."/>
            <person name="Goodwin S."/>
            <person name="Spatafora J."/>
            <person name="Crous P."/>
            <person name="Grigoriev I."/>
        </authorList>
    </citation>
    <scope>NUCLEOTIDE SEQUENCE</scope>
    <source>
        <strain evidence="2">CBS 161.51</strain>
    </source>
</reference>
<dbReference type="Proteomes" id="UP000800038">
    <property type="component" value="Unassembled WGS sequence"/>
</dbReference>
<feature type="region of interest" description="Disordered" evidence="1">
    <location>
        <begin position="108"/>
        <end position="131"/>
    </location>
</feature>
<proteinExistence type="predicted"/>
<feature type="non-terminal residue" evidence="2">
    <location>
        <position position="152"/>
    </location>
</feature>
<organism evidence="2 3">
    <name type="scientific">Clathrospora elynae</name>
    <dbReference type="NCBI Taxonomy" id="706981"/>
    <lineage>
        <taxon>Eukaryota</taxon>
        <taxon>Fungi</taxon>
        <taxon>Dikarya</taxon>
        <taxon>Ascomycota</taxon>
        <taxon>Pezizomycotina</taxon>
        <taxon>Dothideomycetes</taxon>
        <taxon>Pleosporomycetidae</taxon>
        <taxon>Pleosporales</taxon>
        <taxon>Diademaceae</taxon>
        <taxon>Clathrospora</taxon>
    </lineage>
</organism>
<keyword evidence="3" id="KW-1185">Reference proteome</keyword>
<protein>
    <submittedName>
        <fullName evidence="2">Uncharacterized protein</fullName>
    </submittedName>
</protein>
<evidence type="ECO:0000313" key="3">
    <source>
        <dbReference type="Proteomes" id="UP000800038"/>
    </source>
</evidence>
<sequence>MAKRRPSGTPLAFSYLPQPQQRSEGQLEASMAQLADKLVYSVDRRHYHFDVMESQASAAWVACCAHADLDPYLMLLNSNPTTNWLQYIQDLQAVKAEELELQLVPMQPEGSTGRASCAGSKPASSSSNWDRSNNRFDGVEFLDALEHHVNAL</sequence>
<name>A0A6A5S178_9PLEO</name>
<feature type="compositionally biased region" description="Low complexity" evidence="1">
    <location>
        <begin position="115"/>
        <end position="131"/>
    </location>
</feature>
<dbReference type="AlphaFoldDB" id="A0A6A5S178"/>
<evidence type="ECO:0000256" key="1">
    <source>
        <dbReference type="SAM" id="MobiDB-lite"/>
    </source>
</evidence>
<accession>A0A6A5S178</accession>
<evidence type="ECO:0000313" key="2">
    <source>
        <dbReference type="EMBL" id="KAF1934475.1"/>
    </source>
</evidence>